<comment type="caution">
    <text evidence="3">The sequence shown here is derived from an EMBL/GenBank/DDBJ whole genome shotgun (WGS) entry which is preliminary data.</text>
</comment>
<evidence type="ECO:0000256" key="2">
    <source>
        <dbReference type="RuleBase" id="RU003707"/>
    </source>
</evidence>
<evidence type="ECO:0000313" key="4">
    <source>
        <dbReference type="Proteomes" id="UP000807825"/>
    </source>
</evidence>
<dbReference type="SUPFAM" id="SSF52096">
    <property type="entry name" value="ClpP/crotonase"/>
    <property type="match status" value="1"/>
</dbReference>
<proteinExistence type="inferred from homology"/>
<dbReference type="Gene3D" id="1.10.12.10">
    <property type="entry name" value="Lyase 2-enoyl-coa Hydratase, Chain A, domain 2"/>
    <property type="match status" value="1"/>
</dbReference>
<dbReference type="EMBL" id="JACRDE010000175">
    <property type="protein sequence ID" value="MBI5249050.1"/>
    <property type="molecule type" value="Genomic_DNA"/>
</dbReference>
<dbReference type="PANTHER" id="PTHR43459:SF1">
    <property type="entry name" value="EG:BACN32G11.4 PROTEIN"/>
    <property type="match status" value="1"/>
</dbReference>
<dbReference type="InterPro" id="IPR018376">
    <property type="entry name" value="Enoyl-CoA_hyd/isom_CS"/>
</dbReference>
<accession>A0A9D6UZ30</accession>
<dbReference type="Pfam" id="PF00378">
    <property type="entry name" value="ECH_1"/>
    <property type="match status" value="1"/>
</dbReference>
<sequence>MSDSIKATVCGDIATVMFDRPKAFNAFDLDAITILMEHLINLAADDTVRGIVISGIGKPFCAGGDLRWVASWPQDPPAAFHNLAARYHQCILEIRRMGKPVIAAINGIAAGGGFSLALACDFRIMARSAIMRQAYTSNGLSIDGGGTFMLPRLVGLAKALEIAAFDEPITAEQALKWGLVTKVADDGHVIEEALKLAEELSRRPLCSFAWSKKLLTDSFGNSLETQLELERAALRACAAHPDGREGISAFLEKRKPAFNR</sequence>
<protein>
    <submittedName>
        <fullName evidence="3">Enoyl-CoA hydratase/isomerase family protein</fullName>
    </submittedName>
</protein>
<dbReference type="InterPro" id="IPR014748">
    <property type="entry name" value="Enoyl-CoA_hydra_C"/>
</dbReference>
<evidence type="ECO:0000313" key="3">
    <source>
        <dbReference type="EMBL" id="MBI5249050.1"/>
    </source>
</evidence>
<name>A0A9D6UZ30_9BACT</name>
<dbReference type="PANTHER" id="PTHR43459">
    <property type="entry name" value="ENOYL-COA HYDRATASE"/>
    <property type="match status" value="1"/>
</dbReference>
<dbReference type="AlphaFoldDB" id="A0A9D6UZ30"/>
<dbReference type="Gene3D" id="3.90.226.10">
    <property type="entry name" value="2-enoyl-CoA Hydratase, Chain A, domain 1"/>
    <property type="match status" value="1"/>
</dbReference>
<organism evidence="3 4">
    <name type="scientific">Desulfomonile tiedjei</name>
    <dbReference type="NCBI Taxonomy" id="2358"/>
    <lineage>
        <taxon>Bacteria</taxon>
        <taxon>Pseudomonadati</taxon>
        <taxon>Thermodesulfobacteriota</taxon>
        <taxon>Desulfomonilia</taxon>
        <taxon>Desulfomonilales</taxon>
        <taxon>Desulfomonilaceae</taxon>
        <taxon>Desulfomonile</taxon>
    </lineage>
</organism>
<dbReference type="InterPro" id="IPR029045">
    <property type="entry name" value="ClpP/crotonase-like_dom_sf"/>
</dbReference>
<dbReference type="CDD" id="cd06558">
    <property type="entry name" value="crotonase-like"/>
    <property type="match status" value="1"/>
</dbReference>
<gene>
    <name evidence="3" type="ORF">HY912_06105</name>
</gene>
<dbReference type="InterPro" id="IPR001753">
    <property type="entry name" value="Enoyl-CoA_hydra/iso"/>
</dbReference>
<dbReference type="PROSITE" id="PS00166">
    <property type="entry name" value="ENOYL_COA_HYDRATASE"/>
    <property type="match status" value="1"/>
</dbReference>
<reference evidence="3" key="1">
    <citation type="submission" date="2020-07" db="EMBL/GenBank/DDBJ databases">
        <title>Huge and variable diversity of episymbiotic CPR bacteria and DPANN archaea in groundwater ecosystems.</title>
        <authorList>
            <person name="He C.Y."/>
            <person name="Keren R."/>
            <person name="Whittaker M."/>
            <person name="Farag I.F."/>
            <person name="Doudna J."/>
            <person name="Cate J.H.D."/>
            <person name="Banfield J.F."/>
        </authorList>
    </citation>
    <scope>NUCLEOTIDE SEQUENCE</scope>
    <source>
        <strain evidence="3">NC_groundwater_1664_Pr3_B-0.1um_52_9</strain>
    </source>
</reference>
<evidence type="ECO:0000256" key="1">
    <source>
        <dbReference type="ARBA" id="ARBA00005254"/>
    </source>
</evidence>
<dbReference type="Proteomes" id="UP000807825">
    <property type="component" value="Unassembled WGS sequence"/>
</dbReference>
<comment type="similarity">
    <text evidence="1 2">Belongs to the enoyl-CoA hydratase/isomerase family.</text>
</comment>
<dbReference type="GO" id="GO:0003824">
    <property type="term" value="F:catalytic activity"/>
    <property type="evidence" value="ECO:0007669"/>
    <property type="project" value="InterPro"/>
</dbReference>